<evidence type="ECO:0000259" key="8">
    <source>
        <dbReference type="PROSITE" id="PS50979"/>
    </source>
</evidence>
<keyword evidence="5" id="KW-0092">Biotin</keyword>
<evidence type="ECO:0000256" key="5">
    <source>
        <dbReference type="ARBA" id="ARBA00023267"/>
    </source>
</evidence>
<evidence type="ECO:0000259" key="7">
    <source>
        <dbReference type="PROSITE" id="PS50975"/>
    </source>
</evidence>
<dbReference type="SMART" id="SM00878">
    <property type="entry name" value="Biotin_carb_C"/>
    <property type="match status" value="1"/>
</dbReference>
<dbReference type="InterPro" id="IPR049074">
    <property type="entry name" value="ACCA_BT"/>
</dbReference>
<dbReference type="WBParaSite" id="scaffold990_cov248.g2209">
    <property type="protein sequence ID" value="scaffold990_cov248.g2209"/>
    <property type="gene ID" value="scaffold990_cov248.g2209"/>
</dbReference>
<dbReference type="Proteomes" id="UP000887561">
    <property type="component" value="Unplaced"/>
</dbReference>
<dbReference type="PROSITE" id="PS50975">
    <property type="entry name" value="ATP_GRASP"/>
    <property type="match status" value="1"/>
</dbReference>
<evidence type="ECO:0000256" key="1">
    <source>
        <dbReference type="ARBA" id="ARBA00001953"/>
    </source>
</evidence>
<dbReference type="Gene3D" id="3.90.226.10">
    <property type="entry name" value="2-enoyl-CoA Hydratase, Chain A, domain 1"/>
    <property type="match status" value="1"/>
</dbReference>
<evidence type="ECO:0000259" key="9">
    <source>
        <dbReference type="PROSITE" id="PS50980"/>
    </source>
</evidence>
<dbReference type="InterPro" id="IPR011764">
    <property type="entry name" value="Biotin_carboxylation_dom"/>
</dbReference>
<keyword evidence="10" id="KW-1185">Reference proteome</keyword>
<comment type="cofactor">
    <cofactor evidence="1">
        <name>biotin</name>
        <dbReference type="ChEBI" id="CHEBI:57586"/>
    </cofactor>
</comment>
<dbReference type="InterPro" id="IPR011762">
    <property type="entry name" value="COA_CT_N"/>
</dbReference>
<dbReference type="Gene3D" id="3.40.50.20">
    <property type="match status" value="1"/>
</dbReference>
<dbReference type="GO" id="GO:0006633">
    <property type="term" value="P:fatty acid biosynthetic process"/>
    <property type="evidence" value="ECO:0007669"/>
    <property type="project" value="InterPro"/>
</dbReference>
<dbReference type="PROSITE" id="PS00866">
    <property type="entry name" value="CPSASE_1"/>
    <property type="match status" value="1"/>
</dbReference>
<dbReference type="PROSITE" id="PS00867">
    <property type="entry name" value="CPSASE_2"/>
    <property type="match status" value="1"/>
</dbReference>
<protein>
    <submittedName>
        <fullName evidence="11">Acetyl-CoA carboxylase</fullName>
    </submittedName>
</protein>
<dbReference type="GO" id="GO:0003989">
    <property type="term" value="F:acetyl-CoA carboxylase activity"/>
    <property type="evidence" value="ECO:0007669"/>
    <property type="project" value="InterPro"/>
</dbReference>
<dbReference type="PROSITE" id="PS50979">
    <property type="entry name" value="BC"/>
    <property type="match status" value="1"/>
</dbReference>
<feature type="domain" description="ATP-grasp" evidence="7">
    <location>
        <begin position="205"/>
        <end position="384"/>
    </location>
</feature>
<dbReference type="GO" id="GO:0005739">
    <property type="term" value="C:mitochondrion"/>
    <property type="evidence" value="ECO:0007669"/>
    <property type="project" value="TreeGrafter"/>
</dbReference>
<dbReference type="Pfam" id="PF02786">
    <property type="entry name" value="CPSase_L_D2"/>
    <property type="match status" value="1"/>
</dbReference>
<dbReference type="InterPro" id="IPR011054">
    <property type="entry name" value="Rudment_hybrid_motif"/>
</dbReference>
<dbReference type="FunFam" id="3.30.1490.20:FF:000003">
    <property type="entry name" value="acetyl-CoA carboxylase isoform X1"/>
    <property type="match status" value="1"/>
</dbReference>
<sequence length="1569" mass="178878">MPRPMTLPSIQTFRVSKFDGTSATLSSNLVDQKNLVFNDIDDFVNHFCEDPTKARSIRKILVATNGIAAVKCILSMRKLLMQLFRNDRIIRFVCLTTEQEIQSKAEYLKMADYLVFSPAGANTNNYANVDEIVEHATRNNVDAVWAGWGHASENPRLPEELSKRNIVFIGPPSKAMFALGDKIASTIIAQTVKIPTIEWSGKISKELYLKACVSTVEEGLASMKEKNISYPVMIKASEGGGGKGIRKCISDEEFRLNFRRVQAEVPGSPIFLMKCMVNARHIEVQLIGDHYGQVIPIFTRDCSIQRRCQKIIEEAPAGIASPEIQRQMQMDAVNLAKKVGYYMYLPSEQKYYFLELNPRLQVEHPCTEMVANINIPAIQLQIAMGIPLHRITEIRLFYGMDRYGNSPFPQNQCRTDTNIHVIAARITSEDPAEGFRPASGSVEVLNFQSNQNVWGYFSVSSTGKVHEFADSQFGHLFAKGTTRYEAISALLCALKELELRATFTSQVNYLVGLLHDKEFENNEFHTGWLDARIAARVQSAPELPVHVTVAIGATLVGYTRISEVFSKFQSALERGQILPKSGLTETWELELVHSNIKYSVMVNKFGPINYLVRLNDSVVTTIVRELGNGTLIIIYSHQAYTCHLEEESERFKVVIGRTLTIFEKENDPSMLRSKNAGRFMQYLKREGDYVAQPGHVLFPGTLIARLEDQDDVSTQKPKNFVGRMEEWDSAITKDVLDRGKSRLDTRFEDLILLPYALFKVFLYAVESRICRMSSYSKIKKLISNVTQTFPANELAEEMESYLCTLNPTELGIEKQYFESLIKICERFGDGLLGHLQIVISEFLENFIDIEHHFQDVSYDKGVSSIKSIISDPSRVVRMVYSHTKVLDKNVFLKELLSRLDDQSIIKLQMPLKRIANMFNQEIEPIAIYIRRILNKMHQLSYSNLCSNVSLILQQQQTPSNNEETNLNINNNGETENQNNKAFNYYITVINNIDSFDKNCRENFTALDNMQVSTAKINVEDTFLFIIKYNEKQNENCEECAKNLKHWFTASLGSDVFDIKPRYIDLMLSTKLKQPFYTTTLDFSAREKLELYRLPLGAENLTHPDSPYLIFRTNDHGLSRIFVRCSLKNISSITTIHERFSQIDESTLLQNKIFELLDGACGEIRVSCAADKSRSTFDCNHVFIRLEYDTEIGKRNTDYWPRSIEEAIKRCEKYLIKHRITEVEVNYEQLRPSTTNTNSNNIAESQQQFETIRIVYMNETGAIPEICVYRINEDRKLIPIESGGHARLAGKSSATPHHTIQQVNVQKKRYQANKLGTTYVYDMPIMFGKAAFDEWTFFKRSDPKSYSAAFDMLPSEQQLAINNSDVRKLAKVFEMILTSDDPNAQLNIIRSEEELNRRMSSGCNDRGMIAWEMQIWTPDSPHGRTIVLISNDITFQMGSFSMREHRLYQKASEYSRINKMPRVYIAANSGARIGFASDIKNHLNIVWNDDDRPEDGFKYLTLDPKVEDSEILSQIESTLLNNGNRRIDAIIGKEGDIGVENLVGSGLIAAETSAAYRKVPTYCLVNYKLL</sequence>
<dbReference type="Pfam" id="PF21385">
    <property type="entry name" value="ACCA_BT"/>
    <property type="match status" value="1"/>
</dbReference>
<dbReference type="InterPro" id="IPR005481">
    <property type="entry name" value="BC-like_N"/>
</dbReference>
<dbReference type="Pfam" id="PF00289">
    <property type="entry name" value="Biotin_carb_N"/>
    <property type="match status" value="1"/>
</dbReference>
<evidence type="ECO:0000313" key="11">
    <source>
        <dbReference type="WBParaSite" id="scaffold990_cov248.g2209"/>
    </source>
</evidence>
<feature type="domain" description="CoA carboxyltransferase N-terminal" evidence="9">
    <location>
        <begin position="1297"/>
        <end position="1569"/>
    </location>
</feature>
<dbReference type="Gene3D" id="3.30.470.20">
    <property type="entry name" value="ATP-grasp fold, B domain"/>
    <property type="match status" value="1"/>
</dbReference>
<evidence type="ECO:0000256" key="4">
    <source>
        <dbReference type="ARBA" id="ARBA00022840"/>
    </source>
</evidence>
<dbReference type="InterPro" id="IPR005479">
    <property type="entry name" value="CPAse_ATP-bd"/>
</dbReference>
<dbReference type="Pfam" id="PF08326">
    <property type="entry name" value="ACC_central"/>
    <property type="match status" value="1"/>
</dbReference>
<keyword evidence="2" id="KW-0436">Ligase</keyword>
<dbReference type="SUPFAM" id="SSF51246">
    <property type="entry name" value="Rudiment single hybrid motif"/>
    <property type="match status" value="1"/>
</dbReference>
<name>A0A915NDV6_MELJA</name>
<keyword evidence="4 6" id="KW-0067">ATP-binding</keyword>
<dbReference type="InterPro" id="IPR011761">
    <property type="entry name" value="ATP-grasp"/>
</dbReference>
<dbReference type="InterPro" id="IPR013815">
    <property type="entry name" value="ATP_grasp_subdomain_1"/>
</dbReference>
<dbReference type="InterPro" id="IPR049076">
    <property type="entry name" value="ACCA"/>
</dbReference>
<dbReference type="InterPro" id="IPR016185">
    <property type="entry name" value="PreATP-grasp_dom_sf"/>
</dbReference>
<dbReference type="SUPFAM" id="SSF52096">
    <property type="entry name" value="ClpP/crotonase"/>
    <property type="match status" value="1"/>
</dbReference>
<evidence type="ECO:0000313" key="10">
    <source>
        <dbReference type="Proteomes" id="UP000887561"/>
    </source>
</evidence>
<dbReference type="InterPro" id="IPR005482">
    <property type="entry name" value="Biotin_COase_C"/>
</dbReference>
<accession>A0A915NDV6</accession>
<keyword evidence="3 6" id="KW-0547">Nucleotide-binding</keyword>
<dbReference type="Pfam" id="PF02785">
    <property type="entry name" value="Biotin_carb_C"/>
    <property type="match status" value="1"/>
</dbReference>
<dbReference type="InterPro" id="IPR029045">
    <property type="entry name" value="ClpP/crotonase-like_dom_sf"/>
</dbReference>
<dbReference type="PROSITE" id="PS50980">
    <property type="entry name" value="COA_CT_NTER"/>
    <property type="match status" value="1"/>
</dbReference>
<dbReference type="Gene3D" id="3.30.1490.20">
    <property type="entry name" value="ATP-grasp fold, A domain"/>
    <property type="match status" value="1"/>
</dbReference>
<dbReference type="InterPro" id="IPR034733">
    <property type="entry name" value="AcCoA_carboxyl_beta"/>
</dbReference>
<evidence type="ECO:0000256" key="6">
    <source>
        <dbReference type="PROSITE-ProRule" id="PRU00409"/>
    </source>
</evidence>
<dbReference type="SUPFAM" id="SSF56059">
    <property type="entry name" value="Glutathione synthetase ATP-binding domain-like"/>
    <property type="match status" value="1"/>
</dbReference>
<organism evidence="10 11">
    <name type="scientific">Meloidogyne javanica</name>
    <name type="common">Root-knot nematode worm</name>
    <dbReference type="NCBI Taxonomy" id="6303"/>
    <lineage>
        <taxon>Eukaryota</taxon>
        <taxon>Metazoa</taxon>
        <taxon>Ecdysozoa</taxon>
        <taxon>Nematoda</taxon>
        <taxon>Chromadorea</taxon>
        <taxon>Rhabditida</taxon>
        <taxon>Tylenchina</taxon>
        <taxon>Tylenchomorpha</taxon>
        <taxon>Tylenchoidea</taxon>
        <taxon>Meloidogynidae</taxon>
        <taxon>Meloidogyninae</taxon>
        <taxon>Meloidogyne</taxon>
        <taxon>Meloidogyne incognita group</taxon>
    </lineage>
</organism>
<dbReference type="InterPro" id="IPR013537">
    <property type="entry name" value="AcCoA_COase_cen"/>
</dbReference>
<evidence type="ECO:0000256" key="2">
    <source>
        <dbReference type="ARBA" id="ARBA00022598"/>
    </source>
</evidence>
<dbReference type="PANTHER" id="PTHR45728:SF3">
    <property type="entry name" value="ACETYL-COA CARBOXYLASE"/>
    <property type="match status" value="1"/>
</dbReference>
<dbReference type="Pfam" id="PF01039">
    <property type="entry name" value="Carboxyl_trans"/>
    <property type="match status" value="1"/>
</dbReference>
<dbReference type="PANTHER" id="PTHR45728">
    <property type="entry name" value="ACETYL-COA CARBOXYLASE, ISOFORM A"/>
    <property type="match status" value="1"/>
</dbReference>
<dbReference type="SUPFAM" id="SSF52440">
    <property type="entry name" value="PreATP-grasp domain"/>
    <property type="match status" value="1"/>
</dbReference>
<evidence type="ECO:0000256" key="3">
    <source>
        <dbReference type="ARBA" id="ARBA00022741"/>
    </source>
</evidence>
<dbReference type="GO" id="GO:0005524">
    <property type="term" value="F:ATP binding"/>
    <property type="evidence" value="ECO:0007669"/>
    <property type="project" value="UniProtKB-UniRule"/>
</dbReference>
<reference evidence="11" key="1">
    <citation type="submission" date="2022-11" db="UniProtKB">
        <authorList>
            <consortium name="WormBaseParasite"/>
        </authorList>
    </citation>
    <scope>IDENTIFICATION</scope>
</reference>
<dbReference type="Gene3D" id="3.90.1770.10">
    <property type="entry name" value="PreATP-grasp domain"/>
    <property type="match status" value="1"/>
</dbReference>
<feature type="domain" description="Biotin carboxylation" evidence="8">
    <location>
        <begin position="56"/>
        <end position="534"/>
    </location>
</feature>
<proteinExistence type="predicted"/>
<dbReference type="GO" id="GO:0046872">
    <property type="term" value="F:metal ion binding"/>
    <property type="evidence" value="ECO:0007669"/>
    <property type="project" value="InterPro"/>
</dbReference>